<comment type="caution">
    <text evidence="1">The sequence shown here is derived from an EMBL/GenBank/DDBJ whole genome shotgun (WGS) entry which is preliminary data.</text>
</comment>
<sequence length="80" mass="8870">MMRCHTSLLARQESREEVWPMASGALMYHQQGRQAPNGVRWLARGGAIARNAALLPSEEPRPTRDLLPRVVGARVLARPG</sequence>
<keyword evidence="2" id="KW-1185">Reference proteome</keyword>
<organism evidence="1 2">
    <name type="scientific">Cystobacter ferrugineus</name>
    <dbReference type="NCBI Taxonomy" id="83449"/>
    <lineage>
        <taxon>Bacteria</taxon>
        <taxon>Pseudomonadati</taxon>
        <taxon>Myxococcota</taxon>
        <taxon>Myxococcia</taxon>
        <taxon>Myxococcales</taxon>
        <taxon>Cystobacterineae</taxon>
        <taxon>Archangiaceae</taxon>
        <taxon>Cystobacter</taxon>
    </lineage>
</organism>
<reference evidence="1 2" key="2">
    <citation type="submission" date="2016-12" db="EMBL/GenBank/DDBJ databases">
        <title>Draft Genome Sequence of Cystobacter ferrugineus Strain Cbfe23.</title>
        <authorList>
            <person name="Akbar S."/>
            <person name="Dowd S.E."/>
            <person name="Stevens D.C."/>
        </authorList>
    </citation>
    <scope>NUCLEOTIDE SEQUENCE [LARGE SCALE GENOMIC DNA]</scope>
    <source>
        <strain evidence="1 2">Cbfe23</strain>
    </source>
</reference>
<reference evidence="2" key="1">
    <citation type="submission" date="2016-11" db="EMBL/GenBank/DDBJ databases">
        <authorList>
            <person name="Shukria A."/>
            <person name="Stevens D.C."/>
        </authorList>
    </citation>
    <scope>NUCLEOTIDE SEQUENCE [LARGE SCALE GENOMIC DNA]</scope>
    <source>
        <strain evidence="2">Cbfe23</strain>
    </source>
</reference>
<dbReference type="AlphaFoldDB" id="A0A1L9B5P2"/>
<dbReference type="Proteomes" id="UP000182229">
    <property type="component" value="Unassembled WGS sequence"/>
</dbReference>
<evidence type="ECO:0000313" key="1">
    <source>
        <dbReference type="EMBL" id="OJH37577.1"/>
    </source>
</evidence>
<dbReference type="EMBL" id="MPIN01000007">
    <property type="protein sequence ID" value="OJH37577.1"/>
    <property type="molecule type" value="Genomic_DNA"/>
</dbReference>
<gene>
    <name evidence="1" type="ORF">BON30_25585</name>
</gene>
<protein>
    <submittedName>
        <fullName evidence="1">Uncharacterized protein</fullName>
    </submittedName>
</protein>
<accession>A0A1L9B5P2</accession>
<name>A0A1L9B5P2_9BACT</name>
<proteinExistence type="predicted"/>
<evidence type="ECO:0000313" key="2">
    <source>
        <dbReference type="Proteomes" id="UP000182229"/>
    </source>
</evidence>